<keyword evidence="5 6" id="KW-0408">Iron</keyword>
<dbReference type="PROSITE" id="PS00086">
    <property type="entry name" value="CYTOCHROME_P450"/>
    <property type="match status" value="1"/>
</dbReference>
<proteinExistence type="inferred from homology"/>
<organism evidence="8 9">
    <name type="scientific">Plectosphaerella plurivora</name>
    <dbReference type="NCBI Taxonomy" id="936078"/>
    <lineage>
        <taxon>Eukaryota</taxon>
        <taxon>Fungi</taxon>
        <taxon>Dikarya</taxon>
        <taxon>Ascomycota</taxon>
        <taxon>Pezizomycotina</taxon>
        <taxon>Sordariomycetes</taxon>
        <taxon>Hypocreomycetidae</taxon>
        <taxon>Glomerellales</taxon>
        <taxon>Plectosphaerellaceae</taxon>
        <taxon>Plectosphaerella</taxon>
    </lineage>
</organism>
<keyword evidence="7" id="KW-0503">Monooxygenase</keyword>
<evidence type="ECO:0000256" key="6">
    <source>
        <dbReference type="PIRSR" id="PIRSR602401-1"/>
    </source>
</evidence>
<evidence type="ECO:0000313" key="9">
    <source>
        <dbReference type="Proteomes" id="UP000770015"/>
    </source>
</evidence>
<comment type="similarity">
    <text evidence="2 7">Belongs to the cytochrome P450 family.</text>
</comment>
<comment type="caution">
    <text evidence="8">The sequence shown here is derived from an EMBL/GenBank/DDBJ whole genome shotgun (WGS) entry which is preliminary data.</text>
</comment>
<evidence type="ECO:0000256" key="7">
    <source>
        <dbReference type="RuleBase" id="RU000461"/>
    </source>
</evidence>
<feature type="binding site" description="axial binding residue" evidence="6">
    <location>
        <position position="490"/>
    </location>
    <ligand>
        <name>heme</name>
        <dbReference type="ChEBI" id="CHEBI:30413"/>
    </ligand>
    <ligandPart>
        <name>Fe</name>
        <dbReference type="ChEBI" id="CHEBI:18248"/>
    </ligandPart>
</feature>
<keyword evidence="9" id="KW-1185">Reference proteome</keyword>
<dbReference type="GO" id="GO:0004497">
    <property type="term" value="F:monooxygenase activity"/>
    <property type="evidence" value="ECO:0007669"/>
    <property type="project" value="UniProtKB-KW"/>
</dbReference>
<evidence type="ECO:0000256" key="4">
    <source>
        <dbReference type="ARBA" id="ARBA00022723"/>
    </source>
</evidence>
<dbReference type="Proteomes" id="UP000770015">
    <property type="component" value="Unassembled WGS sequence"/>
</dbReference>
<keyword evidence="7" id="KW-0560">Oxidoreductase</keyword>
<dbReference type="SUPFAM" id="SSF48264">
    <property type="entry name" value="Cytochrome P450"/>
    <property type="match status" value="1"/>
</dbReference>
<sequence>MSSILEALPVWLEAIKAGISDLTLDSAVELLATGYAWAAQNATAVFVGVPVASTILWCAASRISHPLRRYPGPFLASWTRIYRMYYAYKGNMHIQSKKLHDQYGPVVRMAPNYIDVDYAELIKTCFDFHGVWRKTDWHGVSGALVDGKLFYNIFSEVRAAEHAAMKKPIAKYFSPAGVAPFEPHIDAVLATFCRRLDEQFAGESTMGSSFDFGEWVLYYAWDVVAKTTWSEPVGYLEKGYDFDGSLHVSEKAMDYLVTVGMIPMLDKFLDKNPVYRIGPPTFGAITNLGLGHLMGRMKGEDNHDAAKPDFLDRYLEAQQQYPEVVDVYRILSYLLVNIAAGADTTAVSLRSIMYLSLKHPNVYERLEKEILDASFTTLPVPFSEARQLPYLDAVISECLRYLPGDCFPQERLVPAGGLTLPDGTWVPEGTEIGFNAYVMHRNKDVWGSDAEDFRPERWLIQPGESEDAFKERLNAMNNASLAFGAGSRKCIGMNLGRMEIFKTTATLLKLFEFELADPSKEWTVHNSIFPRQSGVNLRMRRREGTANVVRDMNSSY</sequence>
<dbReference type="PRINTS" id="PR00463">
    <property type="entry name" value="EP450I"/>
</dbReference>
<dbReference type="InterPro" id="IPR050121">
    <property type="entry name" value="Cytochrome_P450_monoxygenase"/>
</dbReference>
<dbReference type="InterPro" id="IPR036396">
    <property type="entry name" value="Cyt_P450_sf"/>
</dbReference>
<dbReference type="InterPro" id="IPR002401">
    <property type="entry name" value="Cyt_P450_E_grp-I"/>
</dbReference>
<accession>A0A9P8VB41</accession>
<comment type="cofactor">
    <cofactor evidence="1 6">
        <name>heme</name>
        <dbReference type="ChEBI" id="CHEBI:30413"/>
    </cofactor>
</comment>
<evidence type="ECO:0000313" key="8">
    <source>
        <dbReference type="EMBL" id="KAH6685910.1"/>
    </source>
</evidence>
<dbReference type="AlphaFoldDB" id="A0A9P8VB41"/>
<dbReference type="PRINTS" id="PR00385">
    <property type="entry name" value="P450"/>
</dbReference>
<dbReference type="PANTHER" id="PTHR24305">
    <property type="entry name" value="CYTOCHROME P450"/>
    <property type="match status" value="1"/>
</dbReference>
<dbReference type="GO" id="GO:0005506">
    <property type="term" value="F:iron ion binding"/>
    <property type="evidence" value="ECO:0007669"/>
    <property type="project" value="InterPro"/>
</dbReference>
<reference evidence="8" key="1">
    <citation type="journal article" date="2021" name="Nat. Commun.">
        <title>Genetic determinants of endophytism in the Arabidopsis root mycobiome.</title>
        <authorList>
            <person name="Mesny F."/>
            <person name="Miyauchi S."/>
            <person name="Thiergart T."/>
            <person name="Pickel B."/>
            <person name="Atanasova L."/>
            <person name="Karlsson M."/>
            <person name="Huettel B."/>
            <person name="Barry K.W."/>
            <person name="Haridas S."/>
            <person name="Chen C."/>
            <person name="Bauer D."/>
            <person name="Andreopoulos W."/>
            <person name="Pangilinan J."/>
            <person name="LaButti K."/>
            <person name="Riley R."/>
            <person name="Lipzen A."/>
            <person name="Clum A."/>
            <person name="Drula E."/>
            <person name="Henrissat B."/>
            <person name="Kohler A."/>
            <person name="Grigoriev I.V."/>
            <person name="Martin F.M."/>
            <person name="Hacquard S."/>
        </authorList>
    </citation>
    <scope>NUCLEOTIDE SEQUENCE</scope>
    <source>
        <strain evidence="8">MPI-SDFR-AT-0117</strain>
    </source>
</reference>
<evidence type="ECO:0000256" key="1">
    <source>
        <dbReference type="ARBA" id="ARBA00001971"/>
    </source>
</evidence>
<gene>
    <name evidence="8" type="ORF">F5X68DRAFT_170702</name>
</gene>
<dbReference type="OrthoDB" id="3934656at2759"/>
<keyword evidence="4 6" id="KW-0479">Metal-binding</keyword>
<dbReference type="InterPro" id="IPR001128">
    <property type="entry name" value="Cyt_P450"/>
</dbReference>
<dbReference type="Gene3D" id="1.10.630.10">
    <property type="entry name" value="Cytochrome P450"/>
    <property type="match status" value="1"/>
</dbReference>
<evidence type="ECO:0000256" key="2">
    <source>
        <dbReference type="ARBA" id="ARBA00010617"/>
    </source>
</evidence>
<protein>
    <submittedName>
        <fullName evidence="8">Cytochrome P450</fullName>
    </submittedName>
</protein>
<dbReference type="GO" id="GO:0016705">
    <property type="term" value="F:oxidoreductase activity, acting on paired donors, with incorporation or reduction of molecular oxygen"/>
    <property type="evidence" value="ECO:0007669"/>
    <property type="project" value="InterPro"/>
</dbReference>
<name>A0A9P8VB41_9PEZI</name>
<dbReference type="EMBL" id="JAGSXJ010000014">
    <property type="protein sequence ID" value="KAH6685910.1"/>
    <property type="molecule type" value="Genomic_DNA"/>
</dbReference>
<dbReference type="Pfam" id="PF00067">
    <property type="entry name" value="p450"/>
    <property type="match status" value="1"/>
</dbReference>
<dbReference type="GO" id="GO:0020037">
    <property type="term" value="F:heme binding"/>
    <property type="evidence" value="ECO:0007669"/>
    <property type="project" value="InterPro"/>
</dbReference>
<dbReference type="InterPro" id="IPR017972">
    <property type="entry name" value="Cyt_P450_CS"/>
</dbReference>
<dbReference type="CDD" id="cd11060">
    <property type="entry name" value="CYP57A1-like"/>
    <property type="match status" value="1"/>
</dbReference>
<evidence type="ECO:0000256" key="5">
    <source>
        <dbReference type="ARBA" id="ARBA00023004"/>
    </source>
</evidence>
<evidence type="ECO:0000256" key="3">
    <source>
        <dbReference type="ARBA" id="ARBA00022617"/>
    </source>
</evidence>
<dbReference type="PANTHER" id="PTHR24305:SF232">
    <property type="entry name" value="P450, PUTATIVE (EUROFUNG)-RELATED"/>
    <property type="match status" value="1"/>
</dbReference>
<keyword evidence="3 6" id="KW-0349">Heme</keyword>